<evidence type="ECO:0000313" key="6">
    <source>
        <dbReference type="Proteomes" id="UP001557470"/>
    </source>
</evidence>
<gene>
    <name evidence="5" type="ORF">UPYG_G00040940</name>
</gene>
<dbReference type="Gene3D" id="3.30.720.170">
    <property type="entry name" value="Perilipin, alpha-beta domain"/>
    <property type="match status" value="1"/>
</dbReference>
<protein>
    <recommendedName>
        <fullName evidence="4">Perilipin</fullName>
    </recommendedName>
</protein>
<evidence type="ECO:0000256" key="2">
    <source>
        <dbReference type="ARBA" id="ARBA00006311"/>
    </source>
</evidence>
<dbReference type="Pfam" id="PF03036">
    <property type="entry name" value="Perilipin"/>
    <property type="match status" value="2"/>
</dbReference>
<dbReference type="PIRSF" id="PIRSF036881">
    <property type="entry name" value="PAT"/>
    <property type="match status" value="1"/>
</dbReference>
<dbReference type="GO" id="GO:0005811">
    <property type="term" value="C:lipid droplet"/>
    <property type="evidence" value="ECO:0007669"/>
    <property type="project" value="UniProtKB-SubCell"/>
</dbReference>
<dbReference type="EMBL" id="JAGEUA010000001">
    <property type="protein sequence ID" value="KAL1023446.1"/>
    <property type="molecule type" value="Genomic_DNA"/>
</dbReference>
<evidence type="ECO:0000313" key="5">
    <source>
        <dbReference type="EMBL" id="KAL1023446.1"/>
    </source>
</evidence>
<proteinExistence type="inferred from homology"/>
<keyword evidence="6" id="KW-1185">Reference proteome</keyword>
<name>A0ABD0YBX5_UMBPY</name>
<reference evidence="5 6" key="1">
    <citation type="submission" date="2024-06" db="EMBL/GenBank/DDBJ databases">
        <authorList>
            <person name="Pan Q."/>
            <person name="Wen M."/>
            <person name="Jouanno E."/>
            <person name="Zahm M."/>
            <person name="Klopp C."/>
            <person name="Cabau C."/>
            <person name="Louis A."/>
            <person name="Berthelot C."/>
            <person name="Parey E."/>
            <person name="Roest Crollius H."/>
            <person name="Montfort J."/>
            <person name="Robinson-Rechavi M."/>
            <person name="Bouchez O."/>
            <person name="Lampietro C."/>
            <person name="Lopez Roques C."/>
            <person name="Donnadieu C."/>
            <person name="Postlethwait J."/>
            <person name="Bobe J."/>
            <person name="Verreycken H."/>
            <person name="Guiguen Y."/>
        </authorList>
    </citation>
    <scope>NUCLEOTIDE SEQUENCE [LARGE SCALE GENOMIC DNA]</scope>
    <source>
        <strain evidence="5">Up_M1</strain>
        <tissue evidence="5">Testis</tissue>
    </source>
</reference>
<sequence length="409" mass="45088">MVHGALRERLWFYVEEEHTAEPSMLPGISNSSQNVIFRLANLPVVSSTCALLSVLYCDTKSSHPYIQSVCELVETSVKTLTFVASNHTTPIIIKLGPQISIVNDLACKSLDKLESNLPLLQQPPQQIVSDVKTIMMEAKDAVAITLHGAKDCIYYTLIGAVGMTNVASGGEVIMMSMDHVGQLARLGLESVQSLSKTLLDQALLPSYEEFVELKTIKSPEDATARPSSPVRRVSLTVQLYRQAYHQAKLLYVKVCSWKTLTFLQPTMDLVKVGCLVEWTSNIHVEEHKGEQGAFHNLTVSPSVGHQLHRSCLSIACSLHSLPRHLQQQVVCVLSSASQLLNNFSPTVPANPHNIKPQGKVRSSVDSFLDYMVCNTPLNCLVGPLNPCKDPVIPSIQTNYRIRKRPAKSL</sequence>
<dbReference type="PANTHER" id="PTHR14024">
    <property type="entry name" value="PERILIPIN"/>
    <property type="match status" value="1"/>
</dbReference>
<keyword evidence="3" id="KW-0551">Lipid droplet</keyword>
<dbReference type="AlphaFoldDB" id="A0ABD0YBX5"/>
<dbReference type="Proteomes" id="UP001557470">
    <property type="component" value="Unassembled WGS sequence"/>
</dbReference>
<organism evidence="5 6">
    <name type="scientific">Umbra pygmaea</name>
    <name type="common">Eastern mudminnow</name>
    <dbReference type="NCBI Taxonomy" id="75934"/>
    <lineage>
        <taxon>Eukaryota</taxon>
        <taxon>Metazoa</taxon>
        <taxon>Chordata</taxon>
        <taxon>Craniata</taxon>
        <taxon>Vertebrata</taxon>
        <taxon>Euteleostomi</taxon>
        <taxon>Actinopterygii</taxon>
        <taxon>Neopterygii</taxon>
        <taxon>Teleostei</taxon>
        <taxon>Protacanthopterygii</taxon>
        <taxon>Esociformes</taxon>
        <taxon>Umbridae</taxon>
        <taxon>Umbra</taxon>
    </lineage>
</organism>
<comment type="similarity">
    <text evidence="2 4">Belongs to the perilipin family.</text>
</comment>
<evidence type="ECO:0000256" key="4">
    <source>
        <dbReference type="PIRNR" id="PIRNR036881"/>
    </source>
</evidence>
<dbReference type="InterPro" id="IPR004279">
    <property type="entry name" value="Perilipin"/>
</dbReference>
<evidence type="ECO:0000256" key="3">
    <source>
        <dbReference type="ARBA" id="ARBA00022677"/>
    </source>
</evidence>
<comment type="subcellular location">
    <subcellularLocation>
        <location evidence="1">Lipid droplet</location>
    </subcellularLocation>
</comment>
<accession>A0ABD0YBX5</accession>
<dbReference type="PANTHER" id="PTHR14024:SF49">
    <property type="entry name" value="LIPID STORAGE DROPLETS SURFACE-BINDING PROTEIN 1"/>
    <property type="match status" value="1"/>
</dbReference>
<dbReference type="Gene3D" id="1.20.120.340">
    <property type="entry name" value="Flagellar protein FliS"/>
    <property type="match status" value="1"/>
</dbReference>
<evidence type="ECO:0000256" key="1">
    <source>
        <dbReference type="ARBA" id="ARBA00004502"/>
    </source>
</evidence>
<comment type="caution">
    <text evidence="5">The sequence shown here is derived from an EMBL/GenBank/DDBJ whole genome shotgun (WGS) entry which is preliminary data.</text>
</comment>
<dbReference type="SUPFAM" id="SSF109775">
    <property type="entry name" value="Mannose-6-phosphate receptor binding protein 1 (Tip47), C-terminal domain"/>
    <property type="match status" value="1"/>
</dbReference>